<dbReference type="InterPro" id="IPR008949">
    <property type="entry name" value="Isoprenoid_synthase_dom_sf"/>
</dbReference>
<organism evidence="1 2">
    <name type="scientific">Paenibacillus woosongensis</name>
    <dbReference type="NCBI Taxonomy" id="307580"/>
    <lineage>
        <taxon>Bacteria</taxon>
        <taxon>Bacillati</taxon>
        <taxon>Bacillota</taxon>
        <taxon>Bacilli</taxon>
        <taxon>Bacillales</taxon>
        <taxon>Paenibacillaceae</taxon>
        <taxon>Paenibacillus</taxon>
    </lineage>
</organism>
<dbReference type="RefSeq" id="WP_283925658.1">
    <property type="nucleotide sequence ID" value="NZ_CP126084.1"/>
</dbReference>
<evidence type="ECO:0000313" key="1">
    <source>
        <dbReference type="EMBL" id="WHX48226.1"/>
    </source>
</evidence>
<dbReference type="Proteomes" id="UP001177943">
    <property type="component" value="Chromosome"/>
</dbReference>
<dbReference type="SUPFAM" id="SSF48576">
    <property type="entry name" value="Terpenoid synthases"/>
    <property type="match status" value="1"/>
</dbReference>
<name>A0AA95I3M1_9BACL</name>
<dbReference type="EMBL" id="CP126084">
    <property type="protein sequence ID" value="WHX48226.1"/>
    <property type="molecule type" value="Genomic_DNA"/>
</dbReference>
<gene>
    <name evidence="1" type="ORF">QNH46_19305</name>
</gene>
<sequence length="316" mass="37055">MFILRWLSSYEEDLQQAFAAADKLLSDLPPSFCQPARDFLDKFHVLKENRSKNYICYLLPYWLQEKSAVQITDCRQIAIANIFGMMYYHLLDDLMDNPEARFKHQLPLADMIHFEFMSIYREYFPTGSPFWSYFRKYIAEWADAVTHENSSNFFLENPIRIAHKAAPVKLTVAAVCLLSNQEENIPTLEDSVDTVLITLQMLDDWMDWEKDLTEGSYNCLVGLIETKQQLTEQRRPAPDEIRQAIYTQDILLEYAQQAEAHHQSLSNVRCYAPHLYDFHEFLVLNIRQAAEQIVKDRKLLENGGLEYWLSKKMANS</sequence>
<accession>A0AA95I3M1</accession>
<protein>
    <submittedName>
        <fullName evidence="1">Uncharacterized protein</fullName>
    </submittedName>
</protein>
<evidence type="ECO:0000313" key="2">
    <source>
        <dbReference type="Proteomes" id="UP001177943"/>
    </source>
</evidence>
<proteinExistence type="predicted"/>
<dbReference type="AlphaFoldDB" id="A0AA95I3M1"/>
<dbReference type="KEGG" id="pwn:QNH46_19305"/>
<reference evidence="1" key="1">
    <citation type="submission" date="2023-05" db="EMBL/GenBank/DDBJ databases">
        <title>Comparative genomics of Bacillaceae isolates and their secondary metabolite potential.</title>
        <authorList>
            <person name="Song L."/>
            <person name="Nielsen L.J."/>
            <person name="Mohite O."/>
            <person name="Xu X."/>
            <person name="Weber T."/>
            <person name="Kovacs A.T."/>
        </authorList>
    </citation>
    <scope>NUCLEOTIDE SEQUENCE</scope>
    <source>
        <strain evidence="1">B2_4</strain>
    </source>
</reference>